<evidence type="ECO:0000256" key="2">
    <source>
        <dbReference type="ARBA" id="ARBA00022801"/>
    </source>
</evidence>
<dbReference type="GO" id="GO:0005975">
    <property type="term" value="P:carbohydrate metabolic process"/>
    <property type="evidence" value="ECO:0007669"/>
    <property type="project" value="InterPro"/>
</dbReference>
<dbReference type="InterPro" id="IPR017853">
    <property type="entry name" value="GH"/>
</dbReference>
<evidence type="ECO:0000256" key="4">
    <source>
        <dbReference type="RuleBase" id="RU004335"/>
    </source>
</evidence>
<feature type="compositionally biased region" description="Polar residues" evidence="5">
    <location>
        <begin position="358"/>
        <end position="370"/>
    </location>
</feature>
<dbReference type="EMBL" id="GDJX01026667">
    <property type="protein sequence ID" value="JAT41269.1"/>
    <property type="molecule type" value="Transcribed_RNA"/>
</dbReference>
<feature type="compositionally biased region" description="Low complexity" evidence="5">
    <location>
        <begin position="39"/>
        <end position="48"/>
    </location>
</feature>
<feature type="region of interest" description="Disordered" evidence="5">
    <location>
        <begin position="358"/>
        <end position="406"/>
    </location>
</feature>
<sequence>MMHMVFSRRQWIPRLQGVLVPQGFHAHGSEDDSRRRLHSPSSPSHGLPFPTTYQSSPTTIYLYIWTQISIPLSHGDQVTHQRERGRPREDMALPTGSASSSILILLFISSISIAAGGDAGVAYGRVGNNLMRPPQVVELLKSYGIGAVSIYDTDAEVLRAFANTGIKVVVALPNDKLAAATNPDFAGTWVWENVKAYHPATQITGIKVGNEVFHQRPDLTNSLLPAMRNVYNALVNLGLAGDIKVSSPVANSAVGKSFPPSQGSFRGDLQPVLRQMLGFLRDTGNYFMVNIYPYIAYRANFPNTPLDYALGRTPNPGVRDPNSGLTYYSLFDAERDAVYYAMDALGFPTAATLDGTVEASSQQKPVQSKASVPESKWDKGSENPGSPGANREMGMMRSRGDALNAS</sequence>
<dbReference type="Pfam" id="PF00332">
    <property type="entry name" value="Glyco_hydro_17"/>
    <property type="match status" value="1"/>
</dbReference>
<dbReference type="Gene3D" id="3.20.20.80">
    <property type="entry name" value="Glycosidases"/>
    <property type="match status" value="1"/>
</dbReference>
<keyword evidence="2" id="KW-0378">Hydrolase</keyword>
<name>A0A1D1XFT9_9ARAE</name>
<evidence type="ECO:0000256" key="3">
    <source>
        <dbReference type="ARBA" id="ARBA00023295"/>
    </source>
</evidence>
<feature type="non-terminal residue" evidence="6">
    <location>
        <position position="406"/>
    </location>
</feature>
<comment type="similarity">
    <text evidence="1 4">Belongs to the glycosyl hydrolase 17 family.</text>
</comment>
<evidence type="ECO:0000313" key="6">
    <source>
        <dbReference type="EMBL" id="JAT41269.1"/>
    </source>
</evidence>
<keyword evidence="3" id="KW-0326">Glycosidase</keyword>
<dbReference type="InterPro" id="IPR044965">
    <property type="entry name" value="Glyco_hydro_17_plant"/>
</dbReference>
<gene>
    <name evidence="6" type="primary">At1g32860_10</name>
    <name evidence="6" type="ORF">g.125681</name>
</gene>
<evidence type="ECO:0000256" key="1">
    <source>
        <dbReference type="ARBA" id="ARBA00008773"/>
    </source>
</evidence>
<organism evidence="6">
    <name type="scientific">Anthurium amnicola</name>
    <dbReference type="NCBI Taxonomy" id="1678845"/>
    <lineage>
        <taxon>Eukaryota</taxon>
        <taxon>Viridiplantae</taxon>
        <taxon>Streptophyta</taxon>
        <taxon>Embryophyta</taxon>
        <taxon>Tracheophyta</taxon>
        <taxon>Spermatophyta</taxon>
        <taxon>Magnoliopsida</taxon>
        <taxon>Liliopsida</taxon>
        <taxon>Araceae</taxon>
        <taxon>Pothoideae</taxon>
        <taxon>Potheae</taxon>
        <taxon>Anthurium</taxon>
    </lineage>
</organism>
<feature type="region of interest" description="Disordered" evidence="5">
    <location>
        <begin position="24"/>
        <end position="51"/>
    </location>
</feature>
<protein>
    <submittedName>
        <fullName evidence="6">Glucan endo-1,3-beta-glucosidase 11</fullName>
    </submittedName>
</protein>
<dbReference type="GO" id="GO:0004553">
    <property type="term" value="F:hydrolase activity, hydrolyzing O-glycosyl compounds"/>
    <property type="evidence" value="ECO:0007669"/>
    <property type="project" value="InterPro"/>
</dbReference>
<evidence type="ECO:0000256" key="5">
    <source>
        <dbReference type="SAM" id="MobiDB-lite"/>
    </source>
</evidence>
<proteinExistence type="inferred from homology"/>
<dbReference type="PANTHER" id="PTHR32227">
    <property type="entry name" value="GLUCAN ENDO-1,3-BETA-GLUCOSIDASE BG1-RELATED-RELATED"/>
    <property type="match status" value="1"/>
</dbReference>
<accession>A0A1D1XFT9</accession>
<dbReference type="SUPFAM" id="SSF51445">
    <property type="entry name" value="(Trans)glycosidases"/>
    <property type="match status" value="1"/>
</dbReference>
<reference evidence="6" key="1">
    <citation type="submission" date="2015-07" db="EMBL/GenBank/DDBJ databases">
        <title>Transcriptome Assembly of Anthurium amnicola.</title>
        <authorList>
            <person name="Suzuki J."/>
        </authorList>
    </citation>
    <scope>NUCLEOTIDE SEQUENCE</scope>
</reference>
<dbReference type="AlphaFoldDB" id="A0A1D1XFT9"/>
<dbReference type="InterPro" id="IPR000490">
    <property type="entry name" value="Glyco_hydro_17"/>
</dbReference>